<evidence type="ECO:0000313" key="15">
    <source>
        <dbReference type="EMBL" id="TFU03273.1"/>
    </source>
</evidence>
<dbReference type="InterPro" id="IPR004299">
    <property type="entry name" value="MBOAT_fam"/>
</dbReference>
<evidence type="ECO:0000256" key="13">
    <source>
        <dbReference type="PIRNR" id="PIRNR016636"/>
    </source>
</evidence>
<evidence type="ECO:0000256" key="1">
    <source>
        <dbReference type="ARBA" id="ARBA00004651"/>
    </source>
</evidence>
<dbReference type="EMBL" id="SIHO01000002">
    <property type="protein sequence ID" value="TFU03273.1"/>
    <property type="molecule type" value="Genomic_DNA"/>
</dbReference>
<keyword evidence="5 13" id="KW-1003">Cell membrane</keyword>
<dbReference type="GO" id="GO:0005886">
    <property type="term" value="C:plasma membrane"/>
    <property type="evidence" value="ECO:0007669"/>
    <property type="project" value="UniProtKB-SubCell"/>
</dbReference>
<keyword evidence="6 13" id="KW-0808">Transferase</keyword>
<keyword evidence="10 13" id="KW-0472">Membrane</keyword>
<dbReference type="PANTHER" id="PTHR13285">
    <property type="entry name" value="ACYLTRANSFERASE"/>
    <property type="match status" value="1"/>
</dbReference>
<feature type="transmembrane region" description="Helical" evidence="14">
    <location>
        <begin position="472"/>
        <end position="490"/>
    </location>
</feature>
<proteinExistence type="inferred from homology"/>
<sequence length="499" mass="55421">MLFNTPVFLFGFLPITLVGFFLIARRSHAAAAGWLGLMSLVFYGWWSVAALPLLLGSIGFNYLMGILVTPATQLADMTRKRRLIFALAVNLLVLATFKYADFFIVNANVALGAAGIREVGLLGIVLPIGISFYTFTQIAFIVDCYQGKVTERRFIHYLLFVTYFPHLISGPVLHHAQMMPQFRKPETYRLNWPLFYTGLSIFGIGLAKKTLLADSLADFANSFFTLAHGGQTVTFVDGWMGALSYTLQLYFDFSGYTDMAIGLSLLFGVTLPINFDSPYKSTSIIDFWRRWHITLSNFLRDYVYIPLGGNRFGAWRRHVNLMTTMLLGGLWHGANWTFVLWGAAHGALLVINHLWRVIVGPDRFRGIVAQALGWALTFVAVVLAWVLFRADSAATAGAIYRGMFGLNGVVLPAQIVDFLPRLGRWATITGSMPTLGAGTLMGIFEQAVLLIAGLAIALFGKQARFMSNRARLLVIGASAGFVVHALFFATPKQFMYFQF</sequence>
<dbReference type="InterPro" id="IPR028362">
    <property type="entry name" value="AlgI"/>
</dbReference>
<dbReference type="AlphaFoldDB" id="A0A4Y9EN68"/>
<keyword evidence="7 14" id="KW-0812">Transmembrane</keyword>
<feature type="transmembrane region" description="Helical" evidence="14">
    <location>
        <begin position="83"/>
        <end position="100"/>
    </location>
</feature>
<evidence type="ECO:0000313" key="16">
    <source>
        <dbReference type="Proteomes" id="UP000297737"/>
    </source>
</evidence>
<dbReference type="PIRSF" id="PIRSF016636">
    <property type="entry name" value="AlgI_DltB"/>
    <property type="match status" value="1"/>
</dbReference>
<evidence type="ECO:0000256" key="5">
    <source>
        <dbReference type="ARBA" id="ARBA00022475"/>
    </source>
</evidence>
<dbReference type="RefSeq" id="WP_135245865.1">
    <property type="nucleotide sequence ID" value="NZ_SIHO01000002.1"/>
</dbReference>
<comment type="caution">
    <text evidence="15">The sequence shown here is derived from an EMBL/GenBank/DDBJ whole genome shotgun (WGS) entry which is preliminary data.</text>
</comment>
<comment type="similarity">
    <text evidence="3 13">Belongs to the membrane-bound acyltransferase family.</text>
</comment>
<evidence type="ECO:0000256" key="12">
    <source>
        <dbReference type="ARBA" id="ARBA00031030"/>
    </source>
</evidence>
<feature type="transmembrane region" description="Helical" evidence="14">
    <location>
        <begin position="6"/>
        <end position="24"/>
    </location>
</feature>
<feature type="transmembrane region" description="Helical" evidence="14">
    <location>
        <begin position="439"/>
        <end position="460"/>
    </location>
</feature>
<keyword evidence="16" id="KW-1185">Reference proteome</keyword>
<name>A0A4Y9EN68_9SPHN</name>
<reference evidence="15 16" key="1">
    <citation type="submission" date="2019-02" db="EMBL/GenBank/DDBJ databases">
        <title>Polymorphobacter sp. isolated from the lake at the Tibet of China.</title>
        <authorList>
            <person name="Li A."/>
        </authorList>
    </citation>
    <scope>NUCLEOTIDE SEQUENCE [LARGE SCALE GENOMIC DNA]</scope>
    <source>
        <strain evidence="15 16">DJ1R-1</strain>
    </source>
</reference>
<dbReference type="PANTHER" id="PTHR13285:SF23">
    <property type="entry name" value="TEICHOIC ACID D-ALANYLTRANSFERASE"/>
    <property type="match status" value="1"/>
</dbReference>
<evidence type="ECO:0000256" key="11">
    <source>
        <dbReference type="ARBA" id="ARBA00023315"/>
    </source>
</evidence>
<organism evidence="15 16">
    <name type="scientific">Glacieibacterium arshaanense</name>
    <dbReference type="NCBI Taxonomy" id="2511025"/>
    <lineage>
        <taxon>Bacteria</taxon>
        <taxon>Pseudomonadati</taxon>
        <taxon>Pseudomonadota</taxon>
        <taxon>Alphaproteobacteria</taxon>
        <taxon>Sphingomonadales</taxon>
        <taxon>Sphingosinicellaceae</taxon>
        <taxon>Glacieibacterium</taxon>
    </lineage>
</organism>
<feature type="transmembrane region" description="Helical" evidence="14">
    <location>
        <begin position="120"/>
        <end position="142"/>
    </location>
</feature>
<feature type="transmembrane region" description="Helical" evidence="14">
    <location>
        <begin position="52"/>
        <end position="71"/>
    </location>
</feature>
<evidence type="ECO:0000256" key="2">
    <source>
        <dbReference type="ARBA" id="ARBA00005182"/>
    </source>
</evidence>
<evidence type="ECO:0000256" key="6">
    <source>
        <dbReference type="ARBA" id="ARBA00022679"/>
    </source>
</evidence>
<evidence type="ECO:0000256" key="10">
    <source>
        <dbReference type="ARBA" id="ARBA00023136"/>
    </source>
</evidence>
<protein>
    <recommendedName>
        <fullName evidence="4">Probable alginate O-acetylase AlgI</fullName>
    </recommendedName>
    <alternativeName>
        <fullName evidence="12">Alginate biosynthesis protein AlgI</fullName>
    </alternativeName>
</protein>
<dbReference type="Proteomes" id="UP000297737">
    <property type="component" value="Unassembled WGS sequence"/>
</dbReference>
<evidence type="ECO:0000256" key="7">
    <source>
        <dbReference type="ARBA" id="ARBA00022692"/>
    </source>
</evidence>
<feature type="transmembrane region" description="Helical" evidence="14">
    <location>
        <begin position="193"/>
        <end position="211"/>
    </location>
</feature>
<dbReference type="InterPro" id="IPR024194">
    <property type="entry name" value="Ac/AlaTfrase_AlgI/DltB"/>
</dbReference>
<dbReference type="PIRSF" id="PIRSF500217">
    <property type="entry name" value="AlgI"/>
    <property type="match status" value="1"/>
</dbReference>
<keyword evidence="8" id="KW-0016">Alginate biosynthesis</keyword>
<dbReference type="GO" id="GO:0042121">
    <property type="term" value="P:alginic acid biosynthetic process"/>
    <property type="evidence" value="ECO:0007669"/>
    <property type="project" value="UniProtKB-KW"/>
</dbReference>
<evidence type="ECO:0000256" key="4">
    <source>
        <dbReference type="ARBA" id="ARBA00016084"/>
    </source>
</evidence>
<feature type="transmembrane region" description="Helical" evidence="14">
    <location>
        <begin position="334"/>
        <end position="355"/>
    </location>
</feature>
<feature type="transmembrane region" description="Helical" evidence="14">
    <location>
        <begin position="400"/>
        <end position="419"/>
    </location>
</feature>
<feature type="transmembrane region" description="Helical" evidence="14">
    <location>
        <begin position="367"/>
        <end position="388"/>
    </location>
</feature>
<evidence type="ECO:0000256" key="8">
    <source>
        <dbReference type="ARBA" id="ARBA00022841"/>
    </source>
</evidence>
<feature type="transmembrane region" description="Helical" evidence="14">
    <location>
        <begin position="154"/>
        <end position="173"/>
    </location>
</feature>
<keyword evidence="11 13" id="KW-0012">Acyltransferase</keyword>
<dbReference type="Pfam" id="PF03062">
    <property type="entry name" value="MBOAT"/>
    <property type="match status" value="1"/>
</dbReference>
<accession>A0A4Y9EN68</accession>
<evidence type="ECO:0000256" key="14">
    <source>
        <dbReference type="SAM" id="Phobius"/>
    </source>
</evidence>
<dbReference type="InterPro" id="IPR051085">
    <property type="entry name" value="MB_O-acyltransferase"/>
</dbReference>
<dbReference type="OrthoDB" id="139172at2"/>
<dbReference type="GO" id="GO:0016746">
    <property type="term" value="F:acyltransferase activity"/>
    <property type="evidence" value="ECO:0007669"/>
    <property type="project" value="UniProtKB-KW"/>
</dbReference>
<keyword evidence="9 14" id="KW-1133">Transmembrane helix</keyword>
<feature type="transmembrane region" description="Helical" evidence="14">
    <location>
        <begin position="223"/>
        <end position="247"/>
    </location>
</feature>
<evidence type="ECO:0000256" key="9">
    <source>
        <dbReference type="ARBA" id="ARBA00022989"/>
    </source>
</evidence>
<gene>
    <name evidence="15" type="ORF">EUV02_08775</name>
</gene>
<comment type="pathway">
    <text evidence="2">Glycan biosynthesis; alginate biosynthesis.</text>
</comment>
<evidence type="ECO:0000256" key="3">
    <source>
        <dbReference type="ARBA" id="ARBA00010323"/>
    </source>
</evidence>
<comment type="subcellular location">
    <subcellularLocation>
        <location evidence="1">Cell membrane</location>
        <topology evidence="1">Multi-pass membrane protein</topology>
    </subcellularLocation>
</comment>
<feature type="transmembrane region" description="Helical" evidence="14">
    <location>
        <begin position="253"/>
        <end position="275"/>
    </location>
</feature>